<reference evidence="3" key="1">
    <citation type="journal article" date="2013" name="Nat. Genet.">
        <title>The duck genome and transcriptome provide insight into an avian influenza virus reservoir species.</title>
        <authorList>
            <person name="Huang Y."/>
            <person name="Li Y."/>
            <person name="Burt D.W."/>
            <person name="Chen H."/>
            <person name="Zhang Y."/>
            <person name="Qian W."/>
            <person name="Kim H."/>
            <person name="Gan S."/>
            <person name="Zhao Y."/>
            <person name="Li J."/>
            <person name="Yi K."/>
            <person name="Feng H."/>
            <person name="Zhu P."/>
            <person name="Li B."/>
            <person name="Liu Q."/>
            <person name="Fairley S."/>
            <person name="Magor K.E."/>
            <person name="Du Z."/>
            <person name="Hu X."/>
            <person name="Goodman L."/>
            <person name="Tafer H."/>
            <person name="Vignal A."/>
            <person name="Lee T."/>
            <person name="Kim K.W."/>
            <person name="Sheng Z."/>
            <person name="An Y."/>
            <person name="Searle S."/>
            <person name="Herrero J."/>
            <person name="Groenen M.A."/>
            <person name="Crooijmans R.P."/>
            <person name="Faraut T."/>
            <person name="Cai Q."/>
            <person name="Webster R.G."/>
            <person name="Aldridge J.R."/>
            <person name="Warren W.C."/>
            <person name="Bartschat S."/>
            <person name="Kehr S."/>
            <person name="Marz M."/>
            <person name="Stadler P.F."/>
            <person name="Smith J."/>
            <person name="Kraus R.H."/>
            <person name="Zhao Y."/>
            <person name="Ren L."/>
            <person name="Fei J."/>
            <person name="Morisson M."/>
            <person name="Kaiser P."/>
            <person name="Griffin D.K."/>
            <person name="Rao M."/>
            <person name="Pitel F."/>
            <person name="Wang J."/>
            <person name="Li N."/>
        </authorList>
    </citation>
    <scope>NUCLEOTIDE SEQUENCE [LARGE SCALE GENOMIC DNA]</scope>
</reference>
<gene>
    <name evidence="2" type="ORF">Anapl_09462</name>
</gene>
<dbReference type="EMBL" id="KB742940">
    <property type="protein sequence ID" value="EOB02610.1"/>
    <property type="molecule type" value="Genomic_DNA"/>
</dbReference>
<feature type="region of interest" description="Disordered" evidence="1">
    <location>
        <begin position="437"/>
        <end position="476"/>
    </location>
</feature>
<protein>
    <submittedName>
        <fullName evidence="2">Uncharacterized protein</fullName>
    </submittedName>
</protein>
<organism evidence="2 3">
    <name type="scientific">Anas platyrhynchos</name>
    <name type="common">Mallard</name>
    <name type="synonym">Anas boschas</name>
    <dbReference type="NCBI Taxonomy" id="8839"/>
    <lineage>
        <taxon>Eukaryota</taxon>
        <taxon>Metazoa</taxon>
        <taxon>Chordata</taxon>
        <taxon>Craniata</taxon>
        <taxon>Vertebrata</taxon>
        <taxon>Euteleostomi</taxon>
        <taxon>Archelosauria</taxon>
        <taxon>Archosauria</taxon>
        <taxon>Dinosauria</taxon>
        <taxon>Saurischia</taxon>
        <taxon>Theropoda</taxon>
        <taxon>Coelurosauria</taxon>
        <taxon>Aves</taxon>
        <taxon>Neognathae</taxon>
        <taxon>Galloanserae</taxon>
        <taxon>Anseriformes</taxon>
        <taxon>Anatidae</taxon>
        <taxon>Anatinae</taxon>
        <taxon>Anas</taxon>
    </lineage>
</organism>
<keyword evidence="3" id="KW-1185">Reference proteome</keyword>
<feature type="compositionally biased region" description="Polar residues" evidence="1">
    <location>
        <begin position="118"/>
        <end position="134"/>
    </location>
</feature>
<dbReference type="Proteomes" id="UP000296049">
    <property type="component" value="Unassembled WGS sequence"/>
</dbReference>
<feature type="region of interest" description="Disordered" evidence="1">
    <location>
        <begin position="85"/>
        <end position="134"/>
    </location>
</feature>
<evidence type="ECO:0000313" key="2">
    <source>
        <dbReference type="EMBL" id="EOB02610.1"/>
    </source>
</evidence>
<sequence length="558" mass="60679">MKAEAPAHQAVAHGCLLLWVAKGQRTTANSAACAGLSLNKAVSVSVPDFFCVETGLLQVKGQIQEGSEHPQTHLEFKFSKPGTRTVVRKSPSLTPKAYPDGHAAKQDPNIQARKATEGTESQASNIDTSTVNSSCNARTAQGTTCQQTSDLAGTRLSFGLSLSPSLAKTALYDAASEGLRDQAALLRRPVFTQGLKMPEEQANTSDKFIRLSKSSRADEDKRSKMQHTGNECVDSEGMGCSVTIAHSYPYHDHKLPLDGSRGHPSNTCSRTTAQNFLQREKHYGLSEYDVHFCTPITVLKGQQEYLRQRKLLLILVWTNDTGRRKGLKAVIVPGSHQTMQTYLAEAEIHLHTKVQGMTEKSLMCSKFAASAPGTVWSALTSNQLLQVRSGLCSLRTSSCSSSSFFIPASSTSVFVVFTDTFTVLTAVSGAWTRTRLDCSPTGGSSTHTPCSAGTGIPSREPRDKEENSPQTSAPPHLQCEVQGQVQHLPLKCAPDESSLSDQFQPDTVEDVIKETTSSGKTRDDTANRINLYLDVHERNKLVTEPEFVIQSVKSYPVF</sequence>
<accession>R0LLQ6</accession>
<evidence type="ECO:0000313" key="3">
    <source>
        <dbReference type="Proteomes" id="UP000296049"/>
    </source>
</evidence>
<evidence type="ECO:0000256" key="1">
    <source>
        <dbReference type="SAM" id="MobiDB-lite"/>
    </source>
</evidence>
<name>R0LLQ6_ANAPL</name>
<dbReference type="AlphaFoldDB" id="R0LLQ6"/>
<feature type="compositionally biased region" description="Polar residues" evidence="1">
    <location>
        <begin position="441"/>
        <end position="451"/>
    </location>
</feature>
<proteinExistence type="predicted"/>